<gene>
    <name evidence="9" type="ORF">ASILVAE211_06915</name>
</gene>
<dbReference type="Gene3D" id="2.30.30.910">
    <property type="match status" value="1"/>
</dbReference>
<dbReference type="InterPro" id="IPR025963">
    <property type="entry name" value="FLgD_Tudor"/>
</dbReference>
<evidence type="ECO:0000256" key="3">
    <source>
        <dbReference type="ARBA" id="ARBA00022795"/>
    </source>
</evidence>
<dbReference type="Pfam" id="PF13861">
    <property type="entry name" value="FLgD_tudor"/>
    <property type="match status" value="1"/>
</dbReference>
<evidence type="ECO:0000313" key="9">
    <source>
        <dbReference type="EMBL" id="MCB8874908.1"/>
    </source>
</evidence>
<dbReference type="Proteomes" id="UP000708298">
    <property type="component" value="Unassembled WGS sequence"/>
</dbReference>
<dbReference type="Pfam" id="PF03963">
    <property type="entry name" value="FlgD"/>
    <property type="match status" value="1"/>
</dbReference>
<keyword evidence="9" id="KW-0966">Cell projection</keyword>
<evidence type="ECO:0000256" key="5">
    <source>
        <dbReference type="RuleBase" id="RU362076"/>
    </source>
</evidence>
<keyword evidence="6" id="KW-0732">Signal</keyword>
<keyword evidence="3 5" id="KW-1005">Bacterial flagellum biogenesis</keyword>
<protein>
    <recommendedName>
        <fullName evidence="2 5">Basal-body rod modification protein FlgD</fullName>
    </recommendedName>
</protein>
<evidence type="ECO:0000313" key="10">
    <source>
        <dbReference type="Proteomes" id="UP000708298"/>
    </source>
</evidence>
<reference evidence="9" key="2">
    <citation type="submission" date="2021-01" db="EMBL/GenBank/DDBJ databases">
        <authorList>
            <person name="Mieszkin S."/>
            <person name="Pouder E."/>
            <person name="Alain K."/>
        </authorList>
    </citation>
    <scope>NUCLEOTIDE SEQUENCE</scope>
    <source>
        <strain evidence="9">HW T2.11</strain>
    </source>
</reference>
<comment type="caution">
    <text evidence="9">The sequence shown here is derived from an EMBL/GenBank/DDBJ whole genome shotgun (WGS) entry which is preliminary data.</text>
</comment>
<name>A0A964DYM7_9PROT</name>
<organism evidence="9 10">
    <name type="scientific">Acidisoma silvae</name>
    <dbReference type="NCBI Taxonomy" id="2802396"/>
    <lineage>
        <taxon>Bacteria</taxon>
        <taxon>Pseudomonadati</taxon>
        <taxon>Pseudomonadota</taxon>
        <taxon>Alphaproteobacteria</taxon>
        <taxon>Acetobacterales</taxon>
        <taxon>Acidocellaceae</taxon>
        <taxon>Acidisoma</taxon>
    </lineage>
</organism>
<evidence type="ECO:0000259" key="7">
    <source>
        <dbReference type="Pfam" id="PF13860"/>
    </source>
</evidence>
<dbReference type="InterPro" id="IPR005648">
    <property type="entry name" value="FlgD"/>
</dbReference>
<keyword evidence="10" id="KW-1185">Reference proteome</keyword>
<dbReference type="Gene3D" id="2.60.40.4070">
    <property type="match status" value="1"/>
</dbReference>
<feature type="signal peptide" evidence="6">
    <location>
        <begin position="1"/>
        <end position="21"/>
    </location>
</feature>
<sequence length="229" mass="22097">MTNLAISNATAATAAAASTTAATGAASSGSAATMNQADFLQLLMAQLKYQSPTSPADPTQLASEFAQISTVTGINQLNSTVSAIQSGQAASQLAVASTLVGKQVTVAGDALLPDASGNATGAFSLADAAQNVTVTIIGANGTVAGTKSLGALPAGQQSFAWGGGSAGQSYTYQVSAAGADGTAVSVTPYTVYTVNGVSASGSTQSVDVQGQSAPIPISSIQSVLGGNAS</sequence>
<feature type="domain" description="FlgD Tudor-like" evidence="8">
    <location>
        <begin position="91"/>
        <end position="221"/>
    </location>
</feature>
<feature type="chain" id="PRO_5037109115" description="Basal-body rod modification protein FlgD" evidence="6">
    <location>
        <begin position="22"/>
        <end position="229"/>
    </location>
</feature>
<evidence type="ECO:0000256" key="6">
    <source>
        <dbReference type="SAM" id="SignalP"/>
    </source>
</evidence>
<dbReference type="RefSeq" id="WP_227320564.1">
    <property type="nucleotide sequence ID" value="NZ_JAESVB010000002.1"/>
</dbReference>
<evidence type="ECO:0000259" key="8">
    <source>
        <dbReference type="Pfam" id="PF13861"/>
    </source>
</evidence>
<comment type="function">
    <text evidence="4 5">Required for flagellar hook formation. May act as a scaffolding protein.</text>
</comment>
<dbReference type="InterPro" id="IPR025965">
    <property type="entry name" value="FlgD/Vpr_Ig-like"/>
</dbReference>
<evidence type="ECO:0000256" key="4">
    <source>
        <dbReference type="ARBA" id="ARBA00024746"/>
    </source>
</evidence>
<dbReference type="EMBL" id="JAESVB010000002">
    <property type="protein sequence ID" value="MCB8874908.1"/>
    <property type="molecule type" value="Genomic_DNA"/>
</dbReference>
<evidence type="ECO:0000256" key="2">
    <source>
        <dbReference type="ARBA" id="ARBA00016013"/>
    </source>
</evidence>
<evidence type="ECO:0000256" key="1">
    <source>
        <dbReference type="ARBA" id="ARBA00010577"/>
    </source>
</evidence>
<reference evidence="9" key="1">
    <citation type="journal article" date="2021" name="Microorganisms">
        <title>Acidisoma silvae sp. nov. and Acidisomacellulosilytica sp. nov., Two Acidophilic Bacteria Isolated from Decaying Wood, Hydrolyzing Cellulose and Producing Poly-3-hydroxybutyrate.</title>
        <authorList>
            <person name="Mieszkin S."/>
            <person name="Pouder E."/>
            <person name="Uroz S."/>
            <person name="Simon-Colin C."/>
            <person name="Alain K."/>
        </authorList>
    </citation>
    <scope>NUCLEOTIDE SEQUENCE</scope>
    <source>
        <strain evidence="9">HW T2.11</strain>
    </source>
</reference>
<keyword evidence="9" id="KW-0969">Cilium</keyword>
<keyword evidence="9" id="KW-0282">Flagellum</keyword>
<comment type="similarity">
    <text evidence="1 5">Belongs to the FlgD family.</text>
</comment>
<dbReference type="Pfam" id="PF13860">
    <property type="entry name" value="FlgD_ig"/>
    <property type="match status" value="1"/>
</dbReference>
<accession>A0A964DYM7</accession>
<proteinExistence type="inferred from homology"/>
<dbReference type="AlphaFoldDB" id="A0A964DYM7"/>
<feature type="domain" description="FlgD/Vpr Ig-like" evidence="7">
    <location>
        <begin position="116"/>
        <end position="178"/>
    </location>
</feature>
<dbReference type="GO" id="GO:0044781">
    <property type="term" value="P:bacterial-type flagellum organization"/>
    <property type="evidence" value="ECO:0007669"/>
    <property type="project" value="UniProtKB-UniRule"/>
</dbReference>